<keyword evidence="8" id="KW-1185">Reference proteome</keyword>
<name>A0A081BGY8_9LACO</name>
<keyword evidence="4 6" id="KW-1133">Transmembrane helix</keyword>
<evidence type="ECO:0000313" key="8">
    <source>
        <dbReference type="Proteomes" id="UP000028700"/>
    </source>
</evidence>
<dbReference type="InterPro" id="IPR005226">
    <property type="entry name" value="UPF0014_fam"/>
</dbReference>
<dbReference type="RefSeq" id="WP_034526414.1">
    <property type="nucleotide sequence ID" value="NZ_BBAZ01000004.1"/>
</dbReference>
<evidence type="ECO:0000256" key="3">
    <source>
        <dbReference type="ARBA" id="ARBA00022692"/>
    </source>
</evidence>
<feature type="transmembrane region" description="Helical" evidence="6">
    <location>
        <begin position="89"/>
        <end position="110"/>
    </location>
</feature>
<evidence type="ECO:0000256" key="6">
    <source>
        <dbReference type="SAM" id="Phobius"/>
    </source>
</evidence>
<comment type="similarity">
    <text evidence="2">Belongs to the UPF0014 family.</text>
</comment>
<dbReference type="AlphaFoldDB" id="A0A081BGY8"/>
<dbReference type="Proteomes" id="UP000028700">
    <property type="component" value="Unassembled WGS sequence"/>
</dbReference>
<dbReference type="EMBL" id="BBJM01000004">
    <property type="protein sequence ID" value="GAK47306.1"/>
    <property type="molecule type" value="Genomic_DNA"/>
</dbReference>
<comment type="caution">
    <text evidence="7">The sequence shown here is derived from an EMBL/GenBank/DDBJ whole genome shotgun (WGS) entry which is preliminary data.</text>
</comment>
<feature type="transmembrane region" description="Helical" evidence="6">
    <location>
        <begin position="122"/>
        <end position="141"/>
    </location>
</feature>
<comment type="subcellular location">
    <subcellularLocation>
        <location evidence="1">Membrane</location>
        <topology evidence="1">Multi-pass membrane protein</topology>
    </subcellularLocation>
</comment>
<protein>
    <submittedName>
        <fullName evidence="7">Putative ABC transport system permease protein</fullName>
    </submittedName>
</protein>
<keyword evidence="3 6" id="KW-0812">Transmembrane</keyword>
<accession>A0A081BGY8</accession>
<feature type="transmembrane region" description="Helical" evidence="6">
    <location>
        <begin position="214"/>
        <end position="240"/>
    </location>
</feature>
<evidence type="ECO:0000256" key="5">
    <source>
        <dbReference type="ARBA" id="ARBA00023136"/>
    </source>
</evidence>
<feature type="transmembrane region" description="Helical" evidence="6">
    <location>
        <begin position="59"/>
        <end position="77"/>
    </location>
</feature>
<evidence type="ECO:0000313" key="7">
    <source>
        <dbReference type="EMBL" id="GAK47306.1"/>
    </source>
</evidence>
<gene>
    <name evidence="7" type="ORF">LOSG293_040520</name>
</gene>
<dbReference type="eggNOG" id="COG0390">
    <property type="taxonomic scope" value="Bacteria"/>
</dbReference>
<feature type="transmembrane region" description="Helical" evidence="6">
    <location>
        <begin position="6"/>
        <end position="23"/>
    </location>
</feature>
<sequence length="256" mass="28153">MNLAVTNLSLTLVMGLVLIALWIGWHEQLGVDKDIIIGVIRAVIQLTVVGYVLKYVFRIDNLLLTLVLMLIIVFNAADNARKRSKGFEGAFWISFIAILTSTFVVLSVLVLSGSIKMTPSQIVPISGMVASNSMVAIGLCYRNMYAMFRDQRQQVLERLALGADIKNASRGILRETIRTGMSPTIDSSKTVGLVSLPGMMSGLIIAGVDPVKAIKYQIMVTFMLLATTSLASFIACYLAYKKYYNSRMQLIDLNGK</sequence>
<organism evidence="7 8">
    <name type="scientific">Secundilactobacillus oryzae JCM 18671</name>
    <dbReference type="NCBI Taxonomy" id="1291743"/>
    <lineage>
        <taxon>Bacteria</taxon>
        <taxon>Bacillati</taxon>
        <taxon>Bacillota</taxon>
        <taxon>Bacilli</taxon>
        <taxon>Lactobacillales</taxon>
        <taxon>Lactobacillaceae</taxon>
        <taxon>Secundilactobacillus</taxon>
    </lineage>
</organism>
<evidence type="ECO:0000256" key="2">
    <source>
        <dbReference type="ARBA" id="ARBA00005268"/>
    </source>
</evidence>
<reference evidence="7" key="1">
    <citation type="journal article" date="2014" name="Genome Announc.">
        <title>Draft Genome Sequence of Lactobacillus oryzae Strain SG293T.</title>
        <authorList>
            <person name="Tanizawa Y."/>
            <person name="Fujisawa T."/>
            <person name="Mochizuki T."/>
            <person name="Kaminuma E."/>
            <person name="Nakamura Y."/>
            <person name="Tohno M."/>
        </authorList>
    </citation>
    <scope>NUCLEOTIDE SEQUENCE [LARGE SCALE GENOMIC DNA]</scope>
    <source>
        <strain evidence="7">SG293</strain>
    </source>
</reference>
<dbReference type="PANTHER" id="PTHR30028:SF0">
    <property type="entry name" value="PROTEIN ALUMINUM SENSITIVE 3"/>
    <property type="match status" value="1"/>
</dbReference>
<keyword evidence="5 6" id="KW-0472">Membrane</keyword>
<evidence type="ECO:0000256" key="1">
    <source>
        <dbReference type="ARBA" id="ARBA00004141"/>
    </source>
</evidence>
<dbReference type="Pfam" id="PF03649">
    <property type="entry name" value="UPF0014"/>
    <property type="match status" value="1"/>
</dbReference>
<proteinExistence type="inferred from homology"/>
<dbReference type="PANTHER" id="PTHR30028">
    <property type="entry name" value="UPF0014 INNER MEMBRANE PROTEIN YBBM-RELATED"/>
    <property type="match status" value="1"/>
</dbReference>
<dbReference type="GO" id="GO:0005886">
    <property type="term" value="C:plasma membrane"/>
    <property type="evidence" value="ECO:0007669"/>
    <property type="project" value="TreeGrafter"/>
</dbReference>
<feature type="transmembrane region" description="Helical" evidence="6">
    <location>
        <begin position="190"/>
        <end position="208"/>
    </location>
</feature>
<dbReference type="OrthoDB" id="9791807at2"/>
<evidence type="ECO:0000256" key="4">
    <source>
        <dbReference type="ARBA" id="ARBA00022989"/>
    </source>
</evidence>